<dbReference type="Gene3D" id="3.40.390.10">
    <property type="entry name" value="Collagenase (Catalytic Domain)"/>
    <property type="match status" value="1"/>
</dbReference>
<dbReference type="Proteomes" id="UP000470772">
    <property type="component" value="Unassembled WGS sequence"/>
</dbReference>
<proteinExistence type="predicted"/>
<evidence type="ECO:0000313" key="2">
    <source>
        <dbReference type="Proteomes" id="UP000470772"/>
    </source>
</evidence>
<gene>
    <name evidence="1" type="ORF">GC250_03490</name>
</gene>
<name>A0A6A9QK93_SULME</name>
<protein>
    <submittedName>
        <fullName evidence="1">Uncharacterized protein</fullName>
    </submittedName>
</protein>
<dbReference type="InterPro" id="IPR024079">
    <property type="entry name" value="MetalloPept_cat_dom_sf"/>
</dbReference>
<comment type="caution">
    <text evidence="1">The sequence shown here is derived from an EMBL/GenBank/DDBJ whole genome shotgun (WGS) entry which is preliminary data.</text>
</comment>
<keyword evidence="2" id="KW-1185">Reference proteome</keyword>
<reference evidence="1 2" key="1">
    <citation type="submission" date="2019-10" db="EMBL/GenBank/DDBJ databases">
        <title>Sequencing and Assembly of Multiple Reported Metal-Biooxidizing Members of the Extremely Thermoacidophilic Archaeal Family Sulfolobaceae.</title>
        <authorList>
            <person name="Counts J.A."/>
            <person name="Kelly R.M."/>
        </authorList>
    </citation>
    <scope>NUCLEOTIDE SEQUENCE [LARGE SCALE GENOMIC DNA]</scope>
    <source>
        <strain evidence="1 2">DSM 6482</strain>
    </source>
</reference>
<accession>A0A6A9QK93</accession>
<dbReference type="AlphaFoldDB" id="A0A6A9QK93"/>
<dbReference type="EMBL" id="WGGD01000005">
    <property type="protein sequence ID" value="MUN28529.1"/>
    <property type="molecule type" value="Genomic_DNA"/>
</dbReference>
<sequence>MGISEKGSPEAPTKILIALMKPVERDILLNIKTLIEKEFNVQIFFKLEREYVPISAFDWKNLSYNSSLVLEKLEQRTLDLNSFFSLIIFLGRLKTSNTNINLKSRIIFVNFTEERKLLKDVGISVGKYLGLDDCNEECMMNPKSSRIELCKKCIMKLKKRDSDINYK</sequence>
<organism evidence="1 2">
    <name type="scientific">Sulfuracidifex metallicus DSM 6482 = JCM 9184</name>
    <dbReference type="NCBI Taxonomy" id="523847"/>
    <lineage>
        <taxon>Archaea</taxon>
        <taxon>Thermoproteota</taxon>
        <taxon>Thermoprotei</taxon>
        <taxon>Sulfolobales</taxon>
        <taxon>Sulfolobaceae</taxon>
        <taxon>Sulfuracidifex</taxon>
    </lineage>
</organism>
<evidence type="ECO:0000313" key="1">
    <source>
        <dbReference type="EMBL" id="MUN28529.1"/>
    </source>
</evidence>
<dbReference type="RefSeq" id="WP_156016298.1">
    <property type="nucleotide sequence ID" value="NZ_WGGD01000005.1"/>
</dbReference>
<dbReference type="GO" id="GO:0008237">
    <property type="term" value="F:metallopeptidase activity"/>
    <property type="evidence" value="ECO:0007669"/>
    <property type="project" value="InterPro"/>
</dbReference>